<keyword evidence="3" id="KW-1185">Reference proteome</keyword>
<sequence>MPTLPCLPTELIEHIASYLDLCSTRSLRLTSRPFPPALSRIFKARFFHQHTVTWSEQSLNILLEISTHPTYGAALHHLRIDAPPRHSIRLWQLREQRVHSSVGLGGESSAAAVETEAQRSLRQQCEVAQQQSQQNSTFFKETRADLKILGHVFDNLAAANAPLCKISFVYKGIPPMSYGSTRGYCIYSQCEVSRPFVSTMAALASSYSSSSSSAPTRHIRLSSIAIDSTHNHGAISIGRLESIAPFLGSFDRAFDSLTHLALNLRDWRRSEDGFRPFDASRPPFVVRFLAKARNLHTLRLSCFSTIERDVFASIATHCRFEKLVSCQLAVMSIPHTDSLSAFLRPANESLAELCLKQMELWDPVTTWAEWLASLASAPKDDDDDDDNDNNNNSSSYTVFPRLSHICAADLIQEHRGELRVAGRSKFSFEDDWRPGLRDAMEKATTRPWYSPWGIGDMQYPFLHMAI</sequence>
<dbReference type="HOGENOM" id="CLU_046898_0_0_1"/>
<proteinExistence type="predicted"/>
<dbReference type="OrthoDB" id="10261563at2759"/>
<feature type="domain" description="F-box" evidence="1">
    <location>
        <begin position="4"/>
        <end position="32"/>
    </location>
</feature>
<evidence type="ECO:0000313" key="3">
    <source>
        <dbReference type="Proteomes" id="UP000016935"/>
    </source>
</evidence>
<dbReference type="InterPro" id="IPR036047">
    <property type="entry name" value="F-box-like_dom_sf"/>
</dbReference>
<dbReference type="STRING" id="671987.R0IS73"/>
<reference evidence="2 3" key="1">
    <citation type="journal article" date="2012" name="PLoS Pathog.">
        <title>Diverse lifestyles and strategies of plant pathogenesis encoded in the genomes of eighteen Dothideomycetes fungi.</title>
        <authorList>
            <person name="Ohm R.A."/>
            <person name="Feau N."/>
            <person name="Henrissat B."/>
            <person name="Schoch C.L."/>
            <person name="Horwitz B.A."/>
            <person name="Barry K.W."/>
            <person name="Condon B.J."/>
            <person name="Copeland A.C."/>
            <person name="Dhillon B."/>
            <person name="Glaser F."/>
            <person name="Hesse C.N."/>
            <person name="Kosti I."/>
            <person name="LaButti K."/>
            <person name="Lindquist E.A."/>
            <person name="Lucas S."/>
            <person name="Salamov A.A."/>
            <person name="Bradshaw R.E."/>
            <person name="Ciuffetti L."/>
            <person name="Hamelin R.C."/>
            <person name="Kema G.H.J."/>
            <person name="Lawrence C."/>
            <person name="Scott J.A."/>
            <person name="Spatafora J.W."/>
            <person name="Turgeon B.G."/>
            <person name="de Wit P.J.G.M."/>
            <person name="Zhong S."/>
            <person name="Goodwin S.B."/>
            <person name="Grigoriev I.V."/>
        </authorList>
    </citation>
    <scope>NUCLEOTIDE SEQUENCE [LARGE SCALE GENOMIC DNA]</scope>
    <source>
        <strain evidence="3">28A</strain>
    </source>
</reference>
<dbReference type="AlphaFoldDB" id="R0IS73"/>
<gene>
    <name evidence="2" type="ORF">SETTUDRAFT_150505</name>
</gene>
<protein>
    <recommendedName>
        <fullName evidence="1">F-box domain-containing protein</fullName>
    </recommendedName>
</protein>
<dbReference type="InterPro" id="IPR001810">
    <property type="entry name" value="F-box_dom"/>
</dbReference>
<evidence type="ECO:0000259" key="1">
    <source>
        <dbReference type="Pfam" id="PF00646"/>
    </source>
</evidence>
<reference evidence="2 3" key="2">
    <citation type="journal article" date="2013" name="PLoS Genet.">
        <title>Comparative genome structure, secondary metabolite, and effector coding capacity across Cochliobolus pathogens.</title>
        <authorList>
            <person name="Condon B.J."/>
            <person name="Leng Y."/>
            <person name="Wu D."/>
            <person name="Bushley K.E."/>
            <person name="Ohm R.A."/>
            <person name="Otillar R."/>
            <person name="Martin J."/>
            <person name="Schackwitz W."/>
            <person name="Grimwood J."/>
            <person name="MohdZainudin N."/>
            <person name="Xue C."/>
            <person name="Wang R."/>
            <person name="Manning V.A."/>
            <person name="Dhillon B."/>
            <person name="Tu Z.J."/>
            <person name="Steffenson B.J."/>
            <person name="Salamov A."/>
            <person name="Sun H."/>
            <person name="Lowry S."/>
            <person name="LaButti K."/>
            <person name="Han J."/>
            <person name="Copeland A."/>
            <person name="Lindquist E."/>
            <person name="Barry K."/>
            <person name="Schmutz J."/>
            <person name="Baker S.E."/>
            <person name="Ciuffetti L.M."/>
            <person name="Grigoriev I.V."/>
            <person name="Zhong S."/>
            <person name="Turgeon B.G."/>
        </authorList>
    </citation>
    <scope>NUCLEOTIDE SEQUENCE [LARGE SCALE GENOMIC DNA]</scope>
    <source>
        <strain evidence="3">28A</strain>
    </source>
</reference>
<dbReference type="EMBL" id="KB908581">
    <property type="protein sequence ID" value="EOA87521.1"/>
    <property type="molecule type" value="Genomic_DNA"/>
</dbReference>
<dbReference type="RefSeq" id="XP_008024761.1">
    <property type="nucleotide sequence ID" value="XM_008026570.1"/>
</dbReference>
<name>R0IS73_EXST2</name>
<evidence type="ECO:0000313" key="2">
    <source>
        <dbReference type="EMBL" id="EOA87521.1"/>
    </source>
</evidence>
<organism evidence="2 3">
    <name type="scientific">Exserohilum turcicum (strain 28A)</name>
    <name type="common">Northern leaf blight fungus</name>
    <name type="synonym">Setosphaeria turcica</name>
    <dbReference type="NCBI Taxonomy" id="671987"/>
    <lineage>
        <taxon>Eukaryota</taxon>
        <taxon>Fungi</taxon>
        <taxon>Dikarya</taxon>
        <taxon>Ascomycota</taxon>
        <taxon>Pezizomycotina</taxon>
        <taxon>Dothideomycetes</taxon>
        <taxon>Pleosporomycetidae</taxon>
        <taxon>Pleosporales</taxon>
        <taxon>Pleosporineae</taxon>
        <taxon>Pleosporaceae</taxon>
        <taxon>Exserohilum</taxon>
    </lineage>
</organism>
<dbReference type="Pfam" id="PF00646">
    <property type="entry name" value="F-box"/>
    <property type="match status" value="1"/>
</dbReference>
<dbReference type="SUPFAM" id="SSF81383">
    <property type="entry name" value="F-box domain"/>
    <property type="match status" value="1"/>
</dbReference>
<dbReference type="GeneID" id="19397068"/>
<accession>R0IS73</accession>
<dbReference type="CDD" id="cd09917">
    <property type="entry name" value="F-box_SF"/>
    <property type="match status" value="1"/>
</dbReference>
<dbReference type="Proteomes" id="UP000016935">
    <property type="component" value="Unassembled WGS sequence"/>
</dbReference>